<dbReference type="Proteomes" id="UP001219037">
    <property type="component" value="Chromosome"/>
</dbReference>
<gene>
    <name evidence="3" type="ORF">P8192_00715</name>
</gene>
<evidence type="ECO:0000313" key="4">
    <source>
        <dbReference type="Proteomes" id="UP001219037"/>
    </source>
</evidence>
<dbReference type="RefSeq" id="WP_278157780.1">
    <property type="nucleotide sequence ID" value="NZ_CP121252.1"/>
</dbReference>
<feature type="compositionally biased region" description="Acidic residues" evidence="1">
    <location>
        <begin position="1"/>
        <end position="15"/>
    </location>
</feature>
<proteinExistence type="predicted"/>
<evidence type="ECO:0000256" key="1">
    <source>
        <dbReference type="SAM" id="MobiDB-lite"/>
    </source>
</evidence>
<dbReference type="Pfam" id="PF18165">
    <property type="entry name" value="pP_pnuc_1"/>
    <property type="match status" value="1"/>
</dbReference>
<organism evidence="3 4">
    <name type="scientific">Citricoccus muralis</name>
    <dbReference type="NCBI Taxonomy" id="169134"/>
    <lineage>
        <taxon>Bacteria</taxon>
        <taxon>Bacillati</taxon>
        <taxon>Actinomycetota</taxon>
        <taxon>Actinomycetes</taxon>
        <taxon>Micrococcales</taxon>
        <taxon>Micrococcaceae</taxon>
        <taxon>Citricoccus</taxon>
    </lineage>
</organism>
<evidence type="ECO:0000313" key="3">
    <source>
        <dbReference type="EMBL" id="WFP16682.1"/>
    </source>
</evidence>
<accession>A0ABY8H7T8</accession>
<evidence type="ECO:0000259" key="2">
    <source>
        <dbReference type="Pfam" id="PF18165"/>
    </source>
</evidence>
<protein>
    <recommendedName>
        <fullName evidence="2">Predicted pPIWI-associating nuclease domain-containing protein</fullName>
    </recommendedName>
</protein>
<keyword evidence="4" id="KW-1185">Reference proteome</keyword>
<dbReference type="InterPro" id="IPR040556">
    <property type="entry name" value="pP_pnuc_1"/>
</dbReference>
<feature type="domain" description="Predicted pPIWI-associating nuclease" evidence="2">
    <location>
        <begin position="394"/>
        <end position="508"/>
    </location>
</feature>
<reference evidence="3 4" key="1">
    <citation type="submission" date="2023-04" db="EMBL/GenBank/DDBJ databases">
        <title>Funneling lignin-derived compounds into biodiesel using alkali-halophilic Citricoccus sp. P2.</title>
        <authorList>
            <person name="Luo C.-B."/>
        </authorList>
    </citation>
    <scope>NUCLEOTIDE SEQUENCE [LARGE SCALE GENOMIC DNA]</scope>
    <source>
        <strain evidence="3 4">P2</strain>
    </source>
</reference>
<feature type="region of interest" description="Disordered" evidence="1">
    <location>
        <begin position="1"/>
        <end position="40"/>
    </location>
</feature>
<sequence length="531" mass="56762">MDDQLDDSAERDCEDYPTPAEVDCNSSPQVEMSSNSPTDSVGSAIEAVARMTRPGWLEQRERLAKIMFDANRPKILEANLGVSKLLEGIAKPQDMAMRQRSAVTVVSEALSSNAVNNVSRMAQVRNGYFKSQLSVMESIARATTDRASFTLATGLKVSDSVSSMISQLASDTAGVGLASSVLKEMAERSDGSAIAAMGSKGISGLNRSLTAQFSAGSLGIIRGISSQRLAVTSGITNLIASEELMGSWRQTLLAEATARSLVGTVKLPVGDASLLRDIVGVNATTTRVLARVADQDGAAMLSPVLSARPTRELRKHLSGISVAPDTDELTFAAHASRGIAGITAVDLYTSTCEMDEESGELLEKEVIEPWLAGPKNTRRLLIRSLGDLDPRIPELLDAAWAQVELKGPAAVDMASHAAVEVLDRTLRALAPDEVVLLEYDTGRLPKNSVYMKDEKRAPTRAGRVAYSVQRCHPNAPKLVAAQTKALALSVTSIQQVFQAGKHSSQGSIELIRVHLVSLEATLAQLLYREPN</sequence>
<name>A0ABY8H7T8_9MICC</name>
<feature type="compositionally biased region" description="Polar residues" evidence="1">
    <location>
        <begin position="24"/>
        <end position="40"/>
    </location>
</feature>
<dbReference type="EMBL" id="CP121252">
    <property type="protein sequence ID" value="WFP16682.1"/>
    <property type="molecule type" value="Genomic_DNA"/>
</dbReference>